<name>A0A2T3N956_9GAMM</name>
<evidence type="ECO:0000256" key="1">
    <source>
        <dbReference type="ARBA" id="ARBA00004196"/>
    </source>
</evidence>
<dbReference type="PROSITE" id="PS01039">
    <property type="entry name" value="SBP_BACTERIAL_3"/>
    <property type="match status" value="1"/>
</dbReference>
<dbReference type="EMBL" id="PYMA01000029">
    <property type="protein sequence ID" value="PSW09966.1"/>
    <property type="molecule type" value="Genomic_DNA"/>
</dbReference>
<feature type="domain" description="Solute-binding protein family 3/N-terminal" evidence="5">
    <location>
        <begin position="40"/>
        <end position="264"/>
    </location>
</feature>
<comment type="caution">
    <text evidence="6">The sequence shown here is derived from an EMBL/GenBank/DDBJ whole genome shotgun (WGS) entry which is preliminary data.</text>
</comment>
<dbReference type="Pfam" id="PF00497">
    <property type="entry name" value="SBP_bac_3"/>
    <property type="match status" value="1"/>
</dbReference>
<dbReference type="AlphaFoldDB" id="A0A2T3N956"/>
<sequence length="268" mass="30527">MTAPQFITRYVICTIVLMSLFTTACYAASSRLTEIVNRGTLRVGTTGDWSPMTTRDPATNFYRGFDIDITTELAKDLGVTVEYVPTTWKNLVNGVVTDKYDMSGSASLNMHRARLAGYSDTYFYLAFVPVVQKNNANRFRRWSDFNNSSVVITSTKGTVQQQIVKDLLPNARQNSINGPERVHQYLLDNKTTAIITSNIEAATLVRRYPQLAIAKVDDMRRPTPIAMLLPKEDQVWINYVNHWIELKKTQGFFDRIARKWGLVKLEIK</sequence>
<gene>
    <name evidence="6" type="ORF">C9I98_25405</name>
</gene>
<dbReference type="PANTHER" id="PTHR35936:SF19">
    <property type="entry name" value="AMINO-ACID-BINDING PROTEIN YXEM-RELATED"/>
    <property type="match status" value="1"/>
</dbReference>
<dbReference type="Proteomes" id="UP000241771">
    <property type="component" value="Unassembled WGS sequence"/>
</dbReference>
<keyword evidence="3" id="KW-0732">Signal</keyword>
<protein>
    <submittedName>
        <fullName evidence="6">Cyclohexadienyl dehydratase</fullName>
    </submittedName>
</protein>
<dbReference type="InterPro" id="IPR001638">
    <property type="entry name" value="Solute-binding_3/MltF_N"/>
</dbReference>
<evidence type="ECO:0000313" key="7">
    <source>
        <dbReference type="Proteomes" id="UP000241771"/>
    </source>
</evidence>
<dbReference type="GO" id="GO:0030313">
    <property type="term" value="C:cell envelope"/>
    <property type="evidence" value="ECO:0007669"/>
    <property type="project" value="UniProtKB-SubCell"/>
</dbReference>
<evidence type="ECO:0000256" key="3">
    <source>
        <dbReference type="ARBA" id="ARBA00022729"/>
    </source>
</evidence>
<dbReference type="Gene3D" id="3.40.190.10">
    <property type="entry name" value="Periplasmic binding protein-like II"/>
    <property type="match status" value="2"/>
</dbReference>
<evidence type="ECO:0000259" key="5">
    <source>
        <dbReference type="SMART" id="SM00062"/>
    </source>
</evidence>
<dbReference type="SUPFAM" id="SSF53850">
    <property type="entry name" value="Periplasmic binding protein-like II"/>
    <property type="match status" value="1"/>
</dbReference>
<dbReference type="InterPro" id="IPR018313">
    <property type="entry name" value="SBP_3_CS"/>
</dbReference>
<organism evidence="6 7">
    <name type="scientific">Photobacterium sanctipauli</name>
    <dbReference type="NCBI Taxonomy" id="1342794"/>
    <lineage>
        <taxon>Bacteria</taxon>
        <taxon>Pseudomonadati</taxon>
        <taxon>Pseudomonadota</taxon>
        <taxon>Gammaproteobacteria</taxon>
        <taxon>Vibrionales</taxon>
        <taxon>Vibrionaceae</taxon>
        <taxon>Photobacterium</taxon>
    </lineage>
</organism>
<keyword evidence="7" id="KW-1185">Reference proteome</keyword>
<evidence type="ECO:0000256" key="2">
    <source>
        <dbReference type="ARBA" id="ARBA00010333"/>
    </source>
</evidence>
<dbReference type="PANTHER" id="PTHR35936">
    <property type="entry name" value="MEMBRANE-BOUND LYTIC MUREIN TRANSGLYCOSYLASE F"/>
    <property type="match status" value="1"/>
</dbReference>
<evidence type="ECO:0000313" key="6">
    <source>
        <dbReference type="EMBL" id="PSW09966.1"/>
    </source>
</evidence>
<comment type="subcellular location">
    <subcellularLocation>
        <location evidence="1">Cell envelope</location>
    </subcellularLocation>
</comment>
<dbReference type="OrthoDB" id="7708309at2"/>
<evidence type="ECO:0000256" key="4">
    <source>
        <dbReference type="RuleBase" id="RU003744"/>
    </source>
</evidence>
<proteinExistence type="inferred from homology"/>
<dbReference type="SMART" id="SM00062">
    <property type="entry name" value="PBPb"/>
    <property type="match status" value="1"/>
</dbReference>
<accession>A0A2T3N956</accession>
<reference evidence="6 7" key="1">
    <citation type="submission" date="2018-01" db="EMBL/GenBank/DDBJ databases">
        <title>Whole genome sequencing of Histamine producing bacteria.</title>
        <authorList>
            <person name="Butler K."/>
        </authorList>
    </citation>
    <scope>NUCLEOTIDE SEQUENCE [LARGE SCALE GENOMIC DNA]</scope>
    <source>
        <strain evidence="6 7">DSM 100436</strain>
    </source>
</reference>
<comment type="similarity">
    <text evidence="2 4">Belongs to the bacterial solute-binding protein 3 family.</text>
</comment>